<dbReference type="GO" id="GO:0005524">
    <property type="term" value="F:ATP binding"/>
    <property type="evidence" value="ECO:0007669"/>
    <property type="project" value="InterPro"/>
</dbReference>
<evidence type="ECO:0000313" key="2">
    <source>
        <dbReference type="EMBL" id="APX90104.1"/>
    </source>
</evidence>
<protein>
    <recommendedName>
        <fullName evidence="1">HPr kinase/phosphorylase C-terminal domain-containing protein</fullName>
    </recommendedName>
</protein>
<dbReference type="InterPro" id="IPR011104">
    <property type="entry name" value="Hpr_kin/Pase_C"/>
</dbReference>
<name>A0A1U7DJC8_9RHOB</name>
<dbReference type="SUPFAM" id="SSF53795">
    <property type="entry name" value="PEP carboxykinase-like"/>
    <property type="match status" value="1"/>
</dbReference>
<dbReference type="InterPro" id="IPR027417">
    <property type="entry name" value="P-loop_NTPase"/>
</dbReference>
<reference evidence="2 3" key="1">
    <citation type="submission" date="2017-01" db="EMBL/GenBank/DDBJ databases">
        <title>Genomic analysis of Xuhuaishuia manganoxidans DY6-4.</title>
        <authorList>
            <person name="Wang X."/>
        </authorList>
    </citation>
    <scope>NUCLEOTIDE SEQUENCE [LARGE SCALE GENOMIC DNA]</scope>
    <source>
        <strain evidence="2 3">DY6-4</strain>
    </source>
</reference>
<dbReference type="GO" id="GO:0000155">
    <property type="term" value="F:phosphorelay sensor kinase activity"/>
    <property type="evidence" value="ECO:0007669"/>
    <property type="project" value="InterPro"/>
</dbReference>
<dbReference type="STRING" id="1267768.BV394_10540"/>
<dbReference type="EMBL" id="CP019124">
    <property type="protein sequence ID" value="APX90104.1"/>
    <property type="molecule type" value="Genomic_DNA"/>
</dbReference>
<proteinExistence type="predicted"/>
<accession>A0A1U7DJC8</accession>
<sequence>MPAEPLTVHASAVSIDGRGVLVTGRSGAGKSSLALELIALGAELVADDRVELVSDGAGVKMRCPTPIRGLIEARGVGLLRAPAASGPIALTLCADLDITEEERMPPARVRNFLGHDIALVHRSGMCHFAAAIIVYLRFNGRAA</sequence>
<evidence type="ECO:0000313" key="3">
    <source>
        <dbReference type="Proteomes" id="UP000187266"/>
    </source>
</evidence>
<feature type="domain" description="HPr kinase/phosphorylase C-terminal" evidence="1">
    <location>
        <begin position="5"/>
        <end position="84"/>
    </location>
</feature>
<gene>
    <name evidence="2" type="ORF">BV394_10540</name>
</gene>
<dbReference type="PANTHER" id="PTHR30305:SF1">
    <property type="entry name" value="HPR KINASE_PHOSPHORYLASE"/>
    <property type="match status" value="1"/>
</dbReference>
<dbReference type="CDD" id="cd01918">
    <property type="entry name" value="HprK_C"/>
    <property type="match status" value="1"/>
</dbReference>
<dbReference type="Gene3D" id="3.40.50.300">
    <property type="entry name" value="P-loop containing nucleotide triphosphate hydrolases"/>
    <property type="match status" value="1"/>
</dbReference>
<evidence type="ECO:0000259" key="1">
    <source>
        <dbReference type="Pfam" id="PF07475"/>
    </source>
</evidence>
<dbReference type="RefSeq" id="WP_076980125.1">
    <property type="nucleotide sequence ID" value="NZ_CP019124.1"/>
</dbReference>
<organism evidence="2 3">
    <name type="scientific">Brevirhabdus pacifica</name>
    <dbReference type="NCBI Taxonomy" id="1267768"/>
    <lineage>
        <taxon>Bacteria</taxon>
        <taxon>Pseudomonadati</taxon>
        <taxon>Pseudomonadota</taxon>
        <taxon>Alphaproteobacteria</taxon>
        <taxon>Rhodobacterales</taxon>
        <taxon>Paracoccaceae</taxon>
        <taxon>Brevirhabdus</taxon>
    </lineage>
</organism>
<dbReference type="Proteomes" id="UP000187266">
    <property type="component" value="Chromosome"/>
</dbReference>
<dbReference type="AlphaFoldDB" id="A0A1U7DJC8"/>
<dbReference type="OrthoDB" id="8326226at2"/>
<dbReference type="GO" id="GO:0006109">
    <property type="term" value="P:regulation of carbohydrate metabolic process"/>
    <property type="evidence" value="ECO:0007669"/>
    <property type="project" value="InterPro"/>
</dbReference>
<dbReference type="PANTHER" id="PTHR30305">
    <property type="entry name" value="PROTEIN YJDM-RELATED"/>
    <property type="match status" value="1"/>
</dbReference>
<dbReference type="Pfam" id="PF07475">
    <property type="entry name" value="Hpr_kinase_C"/>
    <property type="match status" value="1"/>
</dbReference>
<keyword evidence="3" id="KW-1185">Reference proteome</keyword>